<dbReference type="Pfam" id="PF08666">
    <property type="entry name" value="SAF"/>
    <property type="match status" value="1"/>
</dbReference>
<evidence type="ECO:0000259" key="1">
    <source>
        <dbReference type="SMART" id="SM00858"/>
    </source>
</evidence>
<dbReference type="InterPro" id="IPR031571">
    <property type="entry name" value="RcpC_dom"/>
</dbReference>
<dbReference type="Pfam" id="PF16976">
    <property type="entry name" value="RcpC"/>
    <property type="match status" value="1"/>
</dbReference>
<evidence type="ECO:0000313" key="3">
    <source>
        <dbReference type="Proteomes" id="UP001424459"/>
    </source>
</evidence>
<gene>
    <name evidence="2" type="ORF">GCM10022281_06600</name>
</gene>
<dbReference type="InterPro" id="IPR017592">
    <property type="entry name" value="Pilus_assmbl_Flp-typ_CpaB"/>
</dbReference>
<dbReference type="CDD" id="cd11614">
    <property type="entry name" value="SAF_CpaB_FlgA_like"/>
    <property type="match status" value="1"/>
</dbReference>
<protein>
    <recommendedName>
        <fullName evidence="1">SAF domain-containing protein</fullName>
    </recommendedName>
</protein>
<accession>A0ABP7TR19</accession>
<dbReference type="InterPro" id="IPR013974">
    <property type="entry name" value="SAF"/>
</dbReference>
<comment type="caution">
    <text evidence="2">The sequence shown here is derived from an EMBL/GenBank/DDBJ whole genome shotgun (WGS) entry which is preliminary data.</text>
</comment>
<feature type="domain" description="SAF" evidence="1">
    <location>
        <begin position="34"/>
        <end position="100"/>
    </location>
</feature>
<dbReference type="SMART" id="SM00858">
    <property type="entry name" value="SAF"/>
    <property type="match status" value="1"/>
</dbReference>
<evidence type="ECO:0000313" key="2">
    <source>
        <dbReference type="EMBL" id="GAA4030039.1"/>
    </source>
</evidence>
<keyword evidence="3" id="KW-1185">Reference proteome</keyword>
<name>A0ABP7TR19_9SPHN</name>
<dbReference type="EMBL" id="BAABBR010000001">
    <property type="protein sequence ID" value="GAA4030039.1"/>
    <property type="molecule type" value="Genomic_DNA"/>
</dbReference>
<dbReference type="Proteomes" id="UP001424459">
    <property type="component" value="Unassembled WGS sequence"/>
</dbReference>
<proteinExistence type="predicted"/>
<dbReference type="NCBIfam" id="TIGR03177">
    <property type="entry name" value="pilus_cpaB"/>
    <property type="match status" value="1"/>
</dbReference>
<sequence>MALGIAVFIGLIAVILANAFLTAGKNSQTPDGMVKVAVAAVPLQYGTALKQENIRFINYPKDALPAGSFSEAAELIAPGKRRIALMPIAANELILAGKVTGPGAGASIAALLPEGKRAVSVRINDVSGVAGFIQPADSVDVLITRQIAGKTGSNEQVTDVLLQNTRVIAMGKRAKSDEEGKPLAAKTATLEVTPLEAQKLALGQQVGDLSLVLRKPGEQDDALALSTVSLEDLRYGTYAGTYRPQLAAANLAAPPNPGWTAVKPARAPVRKPTPKPLAQPMVQAVRNSVDVVRGTTQTSYEVGGFGG</sequence>
<reference evidence="3" key="1">
    <citation type="journal article" date="2019" name="Int. J. Syst. Evol. Microbiol.">
        <title>The Global Catalogue of Microorganisms (GCM) 10K type strain sequencing project: providing services to taxonomists for standard genome sequencing and annotation.</title>
        <authorList>
            <consortium name="The Broad Institute Genomics Platform"/>
            <consortium name="The Broad Institute Genome Sequencing Center for Infectious Disease"/>
            <person name="Wu L."/>
            <person name="Ma J."/>
        </authorList>
    </citation>
    <scope>NUCLEOTIDE SEQUENCE [LARGE SCALE GENOMIC DNA]</scope>
    <source>
        <strain evidence="3">JCM 17564</strain>
    </source>
</reference>
<organism evidence="2 3">
    <name type="scientific">Sphingomonas rosea</name>
    <dbReference type="NCBI Taxonomy" id="335605"/>
    <lineage>
        <taxon>Bacteria</taxon>
        <taxon>Pseudomonadati</taxon>
        <taxon>Pseudomonadota</taxon>
        <taxon>Alphaproteobacteria</taxon>
        <taxon>Sphingomonadales</taxon>
        <taxon>Sphingomonadaceae</taxon>
        <taxon>Sphingomonas</taxon>
    </lineage>
</organism>